<comment type="caution">
    <text evidence="6">The sequence shown here is derived from an EMBL/GenBank/DDBJ whole genome shotgun (WGS) entry which is preliminary data.</text>
</comment>
<protein>
    <submittedName>
        <fullName evidence="6">Protein MOR1 isoform X1</fullName>
    </submittedName>
</protein>
<dbReference type="InterPro" id="IPR045110">
    <property type="entry name" value="XMAP215"/>
</dbReference>
<dbReference type="InterPro" id="IPR048491">
    <property type="entry name" value="XMAP215_CLASP_TOG"/>
</dbReference>
<dbReference type="EMBL" id="BQNB010020060">
    <property type="protein sequence ID" value="GJT91905.1"/>
    <property type="molecule type" value="Genomic_DNA"/>
</dbReference>
<comment type="subcellular location">
    <subcellularLocation>
        <location evidence="1">Cytoplasm</location>
        <location evidence="1">Cytoskeleton</location>
    </subcellularLocation>
</comment>
<evidence type="ECO:0000313" key="7">
    <source>
        <dbReference type="Proteomes" id="UP001151760"/>
    </source>
</evidence>
<feature type="compositionally biased region" description="Polar residues" evidence="4">
    <location>
        <begin position="568"/>
        <end position="581"/>
    </location>
</feature>
<evidence type="ECO:0000256" key="1">
    <source>
        <dbReference type="ARBA" id="ARBA00004245"/>
    </source>
</evidence>
<evidence type="ECO:0000256" key="2">
    <source>
        <dbReference type="ARBA" id="ARBA00022490"/>
    </source>
</evidence>
<feature type="compositionally biased region" description="Basic and acidic residues" evidence="4">
    <location>
        <begin position="240"/>
        <end position="249"/>
    </location>
</feature>
<dbReference type="Proteomes" id="UP001151760">
    <property type="component" value="Unassembled WGS sequence"/>
</dbReference>
<dbReference type="SUPFAM" id="SSF48371">
    <property type="entry name" value="ARM repeat"/>
    <property type="match status" value="1"/>
</dbReference>
<reference evidence="6" key="2">
    <citation type="submission" date="2022-01" db="EMBL/GenBank/DDBJ databases">
        <authorList>
            <person name="Yamashiro T."/>
            <person name="Shiraishi A."/>
            <person name="Satake H."/>
            <person name="Nakayama K."/>
        </authorList>
    </citation>
    <scope>NUCLEOTIDE SEQUENCE</scope>
</reference>
<keyword evidence="2" id="KW-0963">Cytoplasm</keyword>
<dbReference type="Pfam" id="PF21041">
    <property type="entry name" value="XMAP215_CLASP_TOG"/>
    <property type="match status" value="1"/>
</dbReference>
<gene>
    <name evidence="6" type="ORF">Tco_1080750</name>
</gene>
<sequence>MPFLSYEDWQLEESKRFCWEDRLLHMNSKVRYAGNIDLKLLCDSVTDPKDHRIHDLGYLFKETVSESDVPVQDKALDALIAYLKATDAHVAGRYGSEICDAIVANCLTDRPETVNKAQIVFMLWVELEAVDAVLDAMEKAIKTQVAKAVLPALDVMFQAISEFGATIVPPNRLLKMLLEIYDHQDQKVCASSKRLTLELCRWIGRDPVKSILSEKMSDTMKDLDAELANVTVAAKPTRKLRSEQVKEPEESATDATRSGPFEESAAGIPLEKDEYELVDPDDILTPLEKSGFWNKVKSKKWNQRKEAVAKLTKLASTKRIAPGDFTELCCILKELITDRSISVRVEAVRAIGNLALGLRISFFSYSHILLPVLLEKLRDKKPIMMEALTNTLQAIHKAGCVTLANILTGMDIGVILKVRFGVGHEYIDNVKVAVKSEDPHVCSRTLNWVMHCIASSNKVVIRKVHKDYVQICLECLNDGRAEVRDAALSVLRAIEKSVGMEHLNMPLEKLDDVRREKPSEMSGVSGGGAPTVARHGIMKQGLSRKRIAEPCEMTQLKNAAWKELLEETNQPQKMPPSNSQEQNKKRKQHYGSEYGFQHYRKSFPPFWPGDDFFERLFTDEKLAETLKEEQEWVKSHECTRCGLVYDISCDCQQVFEFDMDEMPSSGMFSYGAAETLARGPDPDPWCPPWE</sequence>
<evidence type="ECO:0000259" key="5">
    <source>
        <dbReference type="SMART" id="SM01349"/>
    </source>
</evidence>
<keyword evidence="3" id="KW-0206">Cytoskeleton</keyword>
<feature type="domain" description="TOG" evidence="5">
    <location>
        <begin position="276"/>
        <end position="531"/>
    </location>
</feature>
<dbReference type="Gene3D" id="1.25.10.10">
    <property type="entry name" value="Leucine-rich Repeat Variant"/>
    <property type="match status" value="2"/>
</dbReference>
<dbReference type="InterPro" id="IPR016024">
    <property type="entry name" value="ARM-type_fold"/>
</dbReference>
<proteinExistence type="predicted"/>
<name>A0ABQ5HX50_9ASTR</name>
<dbReference type="SMART" id="SM01349">
    <property type="entry name" value="TOG"/>
    <property type="match status" value="2"/>
</dbReference>
<keyword evidence="7" id="KW-1185">Reference proteome</keyword>
<evidence type="ECO:0000256" key="3">
    <source>
        <dbReference type="ARBA" id="ARBA00023212"/>
    </source>
</evidence>
<feature type="domain" description="TOG" evidence="5">
    <location>
        <begin position="8"/>
        <end position="236"/>
    </location>
</feature>
<evidence type="ECO:0000313" key="6">
    <source>
        <dbReference type="EMBL" id="GJT91905.1"/>
    </source>
</evidence>
<dbReference type="PANTHER" id="PTHR12609">
    <property type="entry name" value="MICROTUBULE ASSOCIATED PROTEIN XMAP215"/>
    <property type="match status" value="1"/>
</dbReference>
<feature type="region of interest" description="Disordered" evidence="4">
    <location>
        <begin position="238"/>
        <end position="263"/>
    </location>
</feature>
<dbReference type="InterPro" id="IPR011989">
    <property type="entry name" value="ARM-like"/>
</dbReference>
<feature type="region of interest" description="Disordered" evidence="4">
    <location>
        <begin position="568"/>
        <end position="588"/>
    </location>
</feature>
<organism evidence="6 7">
    <name type="scientific">Tanacetum coccineum</name>
    <dbReference type="NCBI Taxonomy" id="301880"/>
    <lineage>
        <taxon>Eukaryota</taxon>
        <taxon>Viridiplantae</taxon>
        <taxon>Streptophyta</taxon>
        <taxon>Embryophyta</taxon>
        <taxon>Tracheophyta</taxon>
        <taxon>Spermatophyta</taxon>
        <taxon>Magnoliopsida</taxon>
        <taxon>eudicotyledons</taxon>
        <taxon>Gunneridae</taxon>
        <taxon>Pentapetalae</taxon>
        <taxon>asterids</taxon>
        <taxon>campanulids</taxon>
        <taxon>Asterales</taxon>
        <taxon>Asteraceae</taxon>
        <taxon>Asteroideae</taxon>
        <taxon>Anthemideae</taxon>
        <taxon>Anthemidinae</taxon>
        <taxon>Tanacetum</taxon>
    </lineage>
</organism>
<reference evidence="6" key="1">
    <citation type="journal article" date="2022" name="Int. J. Mol. Sci.">
        <title>Draft Genome of Tanacetum Coccineum: Genomic Comparison of Closely Related Tanacetum-Family Plants.</title>
        <authorList>
            <person name="Yamashiro T."/>
            <person name="Shiraishi A."/>
            <person name="Nakayama K."/>
            <person name="Satake H."/>
        </authorList>
    </citation>
    <scope>NUCLEOTIDE SEQUENCE</scope>
</reference>
<dbReference type="InterPro" id="IPR034085">
    <property type="entry name" value="TOG"/>
</dbReference>
<evidence type="ECO:0000256" key="4">
    <source>
        <dbReference type="SAM" id="MobiDB-lite"/>
    </source>
</evidence>
<accession>A0ABQ5HX50</accession>